<dbReference type="CDD" id="cd01949">
    <property type="entry name" value="GGDEF"/>
    <property type="match status" value="1"/>
</dbReference>
<sequence length="328" mass="37875">MEKQNAEMMEYLKSLENIVQFQSYVLEHIHDDFSVLFKVLSKCFGMDAMLTYSCTESGIVDSVVYRKDSDDVTKYQTYLNAGMGRLFNTRHYIYTSVAEMSDDMREELLSCYEFIENKRIVVCSGIVEGVLYSIVLVLGEQDEEVGIDFNDCSDMFLNAVHLMMENKIMSEKMRYDSEHDLLTGLYNRRSYFTKSREEYTMLASVGIFFMDVNHLKETNDRYGHDAGDALLKKAAESIKAMLSENIHGFRMGGDEFIMVALNCAESDVTKIKERWEKELEIVNEKYGMSPCSVAVGTAFAKGSFRIEELCKIADDRMYEDKKRKHNCR</sequence>
<proteinExistence type="predicted"/>
<dbReference type="PROSITE" id="PS50887">
    <property type="entry name" value="GGDEF"/>
    <property type="match status" value="1"/>
</dbReference>
<dbReference type="PANTHER" id="PTHR45138">
    <property type="entry name" value="REGULATORY COMPONENTS OF SENSORY TRANSDUCTION SYSTEM"/>
    <property type="match status" value="1"/>
</dbReference>
<accession>A0AAW3JPK1</accession>
<dbReference type="InterPro" id="IPR043128">
    <property type="entry name" value="Rev_trsase/Diguanyl_cyclase"/>
</dbReference>
<dbReference type="SUPFAM" id="SSF55073">
    <property type="entry name" value="Nucleotide cyclase"/>
    <property type="match status" value="1"/>
</dbReference>
<evidence type="ECO:0000259" key="1">
    <source>
        <dbReference type="PROSITE" id="PS50887"/>
    </source>
</evidence>
<organism evidence="2 3">
    <name type="scientific">Butyribacter intestini</name>
    <dbReference type="NCBI Taxonomy" id="1703332"/>
    <lineage>
        <taxon>Bacteria</taxon>
        <taxon>Bacillati</taxon>
        <taxon>Bacillota</taxon>
        <taxon>Clostridia</taxon>
        <taxon>Lachnospirales</taxon>
        <taxon>Lachnospiraceae</taxon>
        <taxon>Butyribacter</taxon>
    </lineage>
</organism>
<comment type="caution">
    <text evidence="2">The sequence shown here is derived from an EMBL/GenBank/DDBJ whole genome shotgun (WGS) entry which is preliminary data.</text>
</comment>
<protein>
    <recommendedName>
        <fullName evidence="1">GGDEF domain-containing protein</fullName>
    </recommendedName>
</protein>
<dbReference type="InterPro" id="IPR000160">
    <property type="entry name" value="GGDEF_dom"/>
</dbReference>
<dbReference type="NCBIfam" id="TIGR00254">
    <property type="entry name" value="GGDEF"/>
    <property type="match status" value="1"/>
</dbReference>
<evidence type="ECO:0000313" key="3">
    <source>
        <dbReference type="Proteomes" id="UP000050833"/>
    </source>
</evidence>
<name>A0AAW3JPK1_9FIRM</name>
<dbReference type="AlphaFoldDB" id="A0AAW3JPK1"/>
<dbReference type="PANTHER" id="PTHR45138:SF9">
    <property type="entry name" value="DIGUANYLATE CYCLASE DGCM-RELATED"/>
    <property type="match status" value="1"/>
</dbReference>
<dbReference type="InterPro" id="IPR050469">
    <property type="entry name" value="Diguanylate_Cyclase"/>
</dbReference>
<gene>
    <name evidence="2" type="ORF">APZ18_14060</name>
</gene>
<dbReference type="InterPro" id="IPR029787">
    <property type="entry name" value="Nucleotide_cyclase"/>
</dbReference>
<dbReference type="Gene3D" id="3.30.70.270">
    <property type="match status" value="1"/>
</dbReference>
<dbReference type="SMART" id="SM00267">
    <property type="entry name" value="GGDEF"/>
    <property type="match status" value="1"/>
</dbReference>
<feature type="domain" description="GGDEF" evidence="1">
    <location>
        <begin position="203"/>
        <end position="328"/>
    </location>
</feature>
<dbReference type="Proteomes" id="UP000050833">
    <property type="component" value="Unassembled WGS sequence"/>
</dbReference>
<reference evidence="2 3" key="1">
    <citation type="submission" date="2015-10" db="EMBL/GenBank/DDBJ databases">
        <title>Butyribacter intestini gen. nov., sp. nov., a butyric acid-producing bacterium of the family Lachnospiraceae isolated from the human faeces.</title>
        <authorList>
            <person name="Zou Y."/>
            <person name="Xue W."/>
            <person name="Luo G."/>
            <person name="Lv M."/>
        </authorList>
    </citation>
    <scope>NUCLEOTIDE SEQUENCE [LARGE SCALE GENOMIC DNA]</scope>
    <source>
        <strain evidence="2 3">TF01-11</strain>
    </source>
</reference>
<dbReference type="RefSeq" id="WP_055946126.1">
    <property type="nucleotide sequence ID" value="NZ_JAQDCV010000003.1"/>
</dbReference>
<dbReference type="EMBL" id="LLKB01000006">
    <property type="protein sequence ID" value="KQC84420.1"/>
    <property type="molecule type" value="Genomic_DNA"/>
</dbReference>
<dbReference type="Pfam" id="PF00990">
    <property type="entry name" value="GGDEF"/>
    <property type="match status" value="1"/>
</dbReference>
<dbReference type="GO" id="GO:0052621">
    <property type="term" value="F:diguanylate cyclase activity"/>
    <property type="evidence" value="ECO:0007669"/>
    <property type="project" value="TreeGrafter"/>
</dbReference>
<evidence type="ECO:0000313" key="2">
    <source>
        <dbReference type="EMBL" id="KQC84420.1"/>
    </source>
</evidence>
<keyword evidence="3" id="KW-1185">Reference proteome</keyword>